<evidence type="ECO:0000256" key="4">
    <source>
        <dbReference type="ARBA" id="ARBA00022777"/>
    </source>
</evidence>
<evidence type="ECO:0000256" key="2">
    <source>
        <dbReference type="ARBA" id="ARBA00022679"/>
    </source>
</evidence>
<evidence type="ECO:0000259" key="6">
    <source>
        <dbReference type="PROSITE" id="PS50011"/>
    </source>
</evidence>
<dbReference type="PANTHER" id="PTHR24055">
    <property type="entry name" value="MITOGEN-ACTIVATED PROTEIN KINASE"/>
    <property type="match status" value="1"/>
</dbReference>
<reference evidence="7" key="1">
    <citation type="journal article" date="2020" name="J. Eukaryot. Microbiol.">
        <title>De novo Sequencing, Assembly and Annotation of the Transcriptome for the Free-Living Testate Amoeba Arcella intermedia.</title>
        <authorList>
            <person name="Ribeiro G.M."/>
            <person name="Porfirio-Sousa A.L."/>
            <person name="Maurer-Alcala X.X."/>
            <person name="Katz L.A."/>
            <person name="Lahr D.J.G."/>
        </authorList>
    </citation>
    <scope>NUCLEOTIDE SEQUENCE</scope>
</reference>
<evidence type="ECO:0000313" key="7">
    <source>
        <dbReference type="EMBL" id="NDV33296.1"/>
    </source>
</evidence>
<dbReference type="GO" id="GO:0004674">
    <property type="term" value="F:protein serine/threonine kinase activity"/>
    <property type="evidence" value="ECO:0007669"/>
    <property type="project" value="UniProtKB-KW"/>
</dbReference>
<protein>
    <recommendedName>
        <fullName evidence="6">Protein kinase domain-containing protein</fullName>
    </recommendedName>
</protein>
<dbReference type="FunFam" id="1.10.510.10:FF:000624">
    <property type="entry name" value="Mitogen-activated protein kinase"/>
    <property type="match status" value="1"/>
</dbReference>
<keyword evidence="2" id="KW-0808">Transferase</keyword>
<dbReference type="SUPFAM" id="SSF56112">
    <property type="entry name" value="Protein kinase-like (PK-like)"/>
    <property type="match status" value="1"/>
</dbReference>
<dbReference type="Pfam" id="PF00069">
    <property type="entry name" value="Pkinase"/>
    <property type="match status" value="1"/>
</dbReference>
<dbReference type="PROSITE" id="PS50011">
    <property type="entry name" value="PROTEIN_KINASE_DOM"/>
    <property type="match status" value="1"/>
</dbReference>
<keyword evidence="5" id="KW-0067">ATP-binding</keyword>
<feature type="domain" description="Protein kinase" evidence="6">
    <location>
        <begin position="1"/>
        <end position="268"/>
    </location>
</feature>
<dbReference type="InterPro" id="IPR050117">
    <property type="entry name" value="MAPK"/>
</dbReference>
<evidence type="ECO:0000256" key="5">
    <source>
        <dbReference type="ARBA" id="ARBA00022840"/>
    </source>
</evidence>
<name>A0A6B2L8J9_9EUKA</name>
<sequence length="332" mass="37617">MGKVKETNQQIAIKHISQLDHLLFRKRTTREILLLRHFNGHPNIIQLLDVLKIGENELFLVIEYMNQDLATLIHSAEVISPAHVQLFSYQILCGLKAIHSAGVIHRDLKPANILINKDLIVKICDFGTGREENNLRMTQLTEISTPYYRAPEGILNINYYSKSVDLWAVGCIVAELFSRKPLFPFSSNKSLLSSIVLTLGTPSQQVLDKFPESTYKSHISTLSKSNDLSLQKLLPPIPFKAMELLSVLLVLDPEQRIDAEKALQHEYFEMLHDPEEEVTARDHTGLSSLLPAILPPLQYTQRPGGPHLSLSIIPVTTYLIFTFLNKKLIKQK</sequence>
<proteinExistence type="predicted"/>
<dbReference type="InterPro" id="IPR008271">
    <property type="entry name" value="Ser/Thr_kinase_AS"/>
</dbReference>
<dbReference type="EMBL" id="GIBP01004327">
    <property type="protein sequence ID" value="NDV33296.1"/>
    <property type="molecule type" value="Transcribed_RNA"/>
</dbReference>
<dbReference type="Gene3D" id="3.30.200.20">
    <property type="entry name" value="Phosphorylase Kinase, domain 1"/>
    <property type="match status" value="1"/>
</dbReference>
<keyword evidence="4" id="KW-0418">Kinase</keyword>
<evidence type="ECO:0000256" key="1">
    <source>
        <dbReference type="ARBA" id="ARBA00022527"/>
    </source>
</evidence>
<dbReference type="InterPro" id="IPR000719">
    <property type="entry name" value="Prot_kinase_dom"/>
</dbReference>
<keyword evidence="3" id="KW-0547">Nucleotide-binding</keyword>
<dbReference type="Gene3D" id="1.10.510.10">
    <property type="entry name" value="Transferase(Phosphotransferase) domain 1"/>
    <property type="match status" value="1"/>
</dbReference>
<organism evidence="7">
    <name type="scientific">Arcella intermedia</name>
    <dbReference type="NCBI Taxonomy" id="1963864"/>
    <lineage>
        <taxon>Eukaryota</taxon>
        <taxon>Amoebozoa</taxon>
        <taxon>Tubulinea</taxon>
        <taxon>Elardia</taxon>
        <taxon>Arcellinida</taxon>
        <taxon>Sphaerothecina</taxon>
        <taxon>Arcellidae</taxon>
        <taxon>Arcella</taxon>
    </lineage>
</organism>
<dbReference type="InterPro" id="IPR011009">
    <property type="entry name" value="Kinase-like_dom_sf"/>
</dbReference>
<dbReference type="SMART" id="SM00220">
    <property type="entry name" value="S_TKc"/>
    <property type="match status" value="1"/>
</dbReference>
<dbReference type="PROSITE" id="PS00108">
    <property type="entry name" value="PROTEIN_KINASE_ST"/>
    <property type="match status" value="1"/>
</dbReference>
<accession>A0A6B2L8J9</accession>
<evidence type="ECO:0000256" key="3">
    <source>
        <dbReference type="ARBA" id="ARBA00022741"/>
    </source>
</evidence>
<dbReference type="GO" id="GO:0005524">
    <property type="term" value="F:ATP binding"/>
    <property type="evidence" value="ECO:0007669"/>
    <property type="project" value="UniProtKB-KW"/>
</dbReference>
<keyword evidence="1" id="KW-0723">Serine/threonine-protein kinase</keyword>
<dbReference type="AlphaFoldDB" id="A0A6B2L8J9"/>